<proteinExistence type="predicted"/>
<gene>
    <name evidence="1" type="ORF">SPSIL_029040</name>
</gene>
<dbReference type="Proteomes" id="UP000216752">
    <property type="component" value="Chromosome"/>
</dbReference>
<organism evidence="1 2">
    <name type="scientific">Sporomusa silvacetica DSM 10669</name>
    <dbReference type="NCBI Taxonomy" id="1123289"/>
    <lineage>
        <taxon>Bacteria</taxon>
        <taxon>Bacillati</taxon>
        <taxon>Bacillota</taxon>
        <taxon>Negativicutes</taxon>
        <taxon>Selenomonadales</taxon>
        <taxon>Sporomusaceae</taxon>
        <taxon>Sporomusa</taxon>
    </lineage>
</organism>
<evidence type="ECO:0000313" key="2">
    <source>
        <dbReference type="Proteomes" id="UP000216752"/>
    </source>
</evidence>
<keyword evidence="2" id="KW-1185">Reference proteome</keyword>
<reference evidence="1" key="1">
    <citation type="submission" date="2024-05" db="EMBL/GenBank/DDBJ databases">
        <title>Isolation and characterization of Sporomusa carbonis sp. nov., a carboxydotrophic hydrogenogen in the genus of Sporomusa isolated from a charcoal burning pile.</title>
        <authorList>
            <person name="Boeer T."/>
            <person name="Rosenbaum F."/>
            <person name="Eysell L."/>
            <person name="Mueller V."/>
            <person name="Daniel R."/>
            <person name="Poehlein A."/>
        </authorList>
    </citation>
    <scope>NUCLEOTIDE SEQUENCE [LARGE SCALE GENOMIC DNA]</scope>
    <source>
        <strain evidence="1">DSM 10669</strain>
    </source>
</reference>
<name>A0ABZ3IM18_9FIRM</name>
<evidence type="ECO:0000313" key="1">
    <source>
        <dbReference type="EMBL" id="XFO66744.1"/>
    </source>
</evidence>
<protein>
    <submittedName>
        <fullName evidence="1">Uncharacterized protein</fullName>
    </submittedName>
</protein>
<accession>A0ABZ3IM18</accession>
<dbReference type="EMBL" id="CP155573">
    <property type="protein sequence ID" value="XFO66744.1"/>
    <property type="molecule type" value="Genomic_DNA"/>
</dbReference>
<sequence>MSLRIDGLSIGKGNFLYHMVFFRATIRAVTKKGYGFLIKFRQADNLSRHRINRGDGSMVKMDTPKKEIIPNVKITWMNYDPAKHYEYSKKFMAPIIAGLLQRLQLSTGE</sequence>